<keyword evidence="1" id="KW-0472">Membrane</keyword>
<accession>A0AAV5G8C6</accession>
<dbReference type="PANTHER" id="PTHR36834">
    <property type="entry name" value="MEMBRANE PROTEIN-RELATED"/>
    <property type="match status" value="1"/>
</dbReference>
<reference evidence="3" key="1">
    <citation type="submission" date="2021-12" db="EMBL/GenBank/DDBJ databases">
        <title>Draft genome sequence of Corynebacterium ammoniagenes strain T-723.</title>
        <authorList>
            <person name="Matsuzawa M."/>
            <person name="Hiratani M."/>
            <person name="Abe I."/>
            <person name="Tsuji Y."/>
            <person name="Nakamura J."/>
        </authorList>
    </citation>
    <scope>NUCLEOTIDE SEQUENCE</scope>
    <source>
        <strain evidence="3">T-723</strain>
    </source>
</reference>
<keyword evidence="1" id="KW-0812">Transmembrane</keyword>
<proteinExistence type="predicted"/>
<dbReference type="PANTHER" id="PTHR36834:SF1">
    <property type="entry name" value="INTEGRAL MEMBRANE PROTEIN"/>
    <property type="match status" value="1"/>
</dbReference>
<evidence type="ECO:0000259" key="2">
    <source>
        <dbReference type="Pfam" id="PF04892"/>
    </source>
</evidence>
<feature type="transmembrane region" description="Helical" evidence="1">
    <location>
        <begin position="97"/>
        <end position="118"/>
    </location>
</feature>
<dbReference type="Proteomes" id="UP001054925">
    <property type="component" value="Unassembled WGS sequence"/>
</dbReference>
<sequence length="196" mass="21068">MNSRARKPVARIPVFIALVAYCGIIISLTMLKAFFMIGLLWQPENQRVRGLSLVPLNDLWESASLFTQIFGYGGNFAFFVPFGVLAYLLVGHIGATTLLGAGFSLLIEISQYIFQLGFSDIDDLLFNTLGAAAGALIASLFGSRAQWVWVTLTTVLTAVFIVLVILGPSLGDPDRVAEVNASGIPYENGFSGRSGA</sequence>
<dbReference type="AlphaFoldDB" id="A0AAV5G8C6"/>
<evidence type="ECO:0000313" key="3">
    <source>
        <dbReference type="EMBL" id="GJN42918.1"/>
    </source>
</evidence>
<feature type="transmembrane region" description="Helical" evidence="1">
    <location>
        <begin position="148"/>
        <end position="166"/>
    </location>
</feature>
<keyword evidence="1" id="KW-1133">Transmembrane helix</keyword>
<dbReference type="EMBL" id="BQKK01000002">
    <property type="protein sequence ID" value="GJN42918.1"/>
    <property type="molecule type" value="Genomic_DNA"/>
</dbReference>
<dbReference type="RefSeq" id="WP_168938943.1">
    <property type="nucleotide sequence ID" value="NZ_BQKK01000002.1"/>
</dbReference>
<organism evidence="3 4">
    <name type="scientific">Corynebacterium ammoniagenes</name>
    <name type="common">Brevibacterium ammoniagenes</name>
    <dbReference type="NCBI Taxonomy" id="1697"/>
    <lineage>
        <taxon>Bacteria</taxon>
        <taxon>Bacillati</taxon>
        <taxon>Actinomycetota</taxon>
        <taxon>Actinomycetes</taxon>
        <taxon>Mycobacteriales</taxon>
        <taxon>Corynebacteriaceae</taxon>
        <taxon>Corynebacterium</taxon>
    </lineage>
</organism>
<feature type="transmembrane region" description="Helical" evidence="1">
    <location>
        <begin position="69"/>
        <end position="90"/>
    </location>
</feature>
<dbReference type="InterPro" id="IPR006976">
    <property type="entry name" value="VanZ-like"/>
</dbReference>
<dbReference type="Pfam" id="PF04892">
    <property type="entry name" value="VanZ"/>
    <property type="match status" value="1"/>
</dbReference>
<evidence type="ECO:0000256" key="1">
    <source>
        <dbReference type="SAM" id="Phobius"/>
    </source>
</evidence>
<gene>
    <name evidence="3" type="ORF">CAT723_13970</name>
</gene>
<feature type="domain" description="VanZ-like" evidence="2">
    <location>
        <begin position="19"/>
        <end position="141"/>
    </location>
</feature>
<feature type="transmembrane region" description="Helical" evidence="1">
    <location>
        <begin position="12"/>
        <end position="41"/>
    </location>
</feature>
<name>A0AAV5G8C6_CORAM</name>
<dbReference type="InterPro" id="IPR053150">
    <property type="entry name" value="Teicoplanin_resist-assoc"/>
</dbReference>
<protein>
    <submittedName>
        <fullName evidence="3">Membrane protein</fullName>
    </submittedName>
</protein>
<evidence type="ECO:0000313" key="4">
    <source>
        <dbReference type="Proteomes" id="UP001054925"/>
    </source>
</evidence>
<comment type="caution">
    <text evidence="3">The sequence shown here is derived from an EMBL/GenBank/DDBJ whole genome shotgun (WGS) entry which is preliminary data.</text>
</comment>
<feature type="transmembrane region" description="Helical" evidence="1">
    <location>
        <begin position="124"/>
        <end position="141"/>
    </location>
</feature>